<evidence type="ECO:0000256" key="2">
    <source>
        <dbReference type="ARBA" id="ARBA00023242"/>
    </source>
</evidence>
<dbReference type="SMART" id="SM00066">
    <property type="entry name" value="GAL4"/>
    <property type="match status" value="1"/>
</dbReference>
<dbReference type="Pfam" id="PF00172">
    <property type="entry name" value="Zn_clus"/>
    <property type="match status" value="1"/>
</dbReference>
<dbReference type="GO" id="GO:0045944">
    <property type="term" value="P:positive regulation of transcription by RNA polymerase II"/>
    <property type="evidence" value="ECO:0007669"/>
    <property type="project" value="TreeGrafter"/>
</dbReference>
<organism evidence="5 6">
    <name type="scientific">Plectosphaerella cucumerina</name>
    <dbReference type="NCBI Taxonomy" id="40658"/>
    <lineage>
        <taxon>Eukaryota</taxon>
        <taxon>Fungi</taxon>
        <taxon>Dikarya</taxon>
        <taxon>Ascomycota</taxon>
        <taxon>Pezizomycotina</taxon>
        <taxon>Sordariomycetes</taxon>
        <taxon>Hypocreomycetidae</taxon>
        <taxon>Glomerellales</taxon>
        <taxon>Plectosphaerellaceae</taxon>
        <taxon>Plectosphaerella</taxon>
    </lineage>
</organism>
<dbReference type="PROSITE" id="PS00463">
    <property type="entry name" value="ZN2_CY6_FUNGAL_1"/>
    <property type="match status" value="1"/>
</dbReference>
<dbReference type="AlphaFoldDB" id="A0A8K0TJ27"/>
<accession>A0A8K0TJ27</accession>
<dbReference type="SUPFAM" id="SSF57701">
    <property type="entry name" value="Zn2/Cys6 DNA-binding domain"/>
    <property type="match status" value="1"/>
</dbReference>
<feature type="compositionally biased region" description="Low complexity" evidence="3">
    <location>
        <begin position="11"/>
        <end position="24"/>
    </location>
</feature>
<dbReference type="GO" id="GO:0006351">
    <property type="term" value="P:DNA-templated transcription"/>
    <property type="evidence" value="ECO:0007669"/>
    <property type="project" value="InterPro"/>
</dbReference>
<feature type="compositionally biased region" description="Polar residues" evidence="3">
    <location>
        <begin position="579"/>
        <end position="589"/>
    </location>
</feature>
<reference evidence="5" key="1">
    <citation type="journal article" date="2021" name="Nat. Commun.">
        <title>Genetic determinants of endophytism in the Arabidopsis root mycobiome.</title>
        <authorList>
            <person name="Mesny F."/>
            <person name="Miyauchi S."/>
            <person name="Thiergart T."/>
            <person name="Pickel B."/>
            <person name="Atanasova L."/>
            <person name="Karlsson M."/>
            <person name="Huettel B."/>
            <person name="Barry K.W."/>
            <person name="Haridas S."/>
            <person name="Chen C."/>
            <person name="Bauer D."/>
            <person name="Andreopoulos W."/>
            <person name="Pangilinan J."/>
            <person name="LaButti K."/>
            <person name="Riley R."/>
            <person name="Lipzen A."/>
            <person name="Clum A."/>
            <person name="Drula E."/>
            <person name="Henrissat B."/>
            <person name="Kohler A."/>
            <person name="Grigoriev I.V."/>
            <person name="Martin F.M."/>
            <person name="Hacquard S."/>
        </authorList>
    </citation>
    <scope>NUCLEOTIDE SEQUENCE</scope>
    <source>
        <strain evidence="5">MPI-CAGE-AT-0016</strain>
    </source>
</reference>
<evidence type="ECO:0000313" key="5">
    <source>
        <dbReference type="EMBL" id="KAH7363430.1"/>
    </source>
</evidence>
<evidence type="ECO:0000256" key="3">
    <source>
        <dbReference type="SAM" id="MobiDB-lite"/>
    </source>
</evidence>
<protein>
    <submittedName>
        <fullName evidence="5">Quinic acid utilization activator</fullName>
    </submittedName>
</protein>
<feature type="region of interest" description="Disordered" evidence="3">
    <location>
        <begin position="369"/>
        <end position="389"/>
    </location>
</feature>
<dbReference type="PANTHER" id="PTHR47655">
    <property type="entry name" value="QUINIC ACID UTILIZATION ACTIVATOR"/>
    <property type="match status" value="1"/>
</dbReference>
<dbReference type="Pfam" id="PF04082">
    <property type="entry name" value="Fungal_trans"/>
    <property type="match status" value="1"/>
</dbReference>
<proteinExistence type="predicted"/>
<dbReference type="InterPro" id="IPR052783">
    <property type="entry name" value="Metabolic/Drug-Res_Regulator"/>
</dbReference>
<dbReference type="GO" id="GO:0000981">
    <property type="term" value="F:DNA-binding transcription factor activity, RNA polymerase II-specific"/>
    <property type="evidence" value="ECO:0007669"/>
    <property type="project" value="InterPro"/>
</dbReference>
<gene>
    <name evidence="5" type="ORF">B0T11DRAFT_93683</name>
</gene>
<dbReference type="OrthoDB" id="3364175at2759"/>
<feature type="region of interest" description="Disordered" evidence="3">
    <location>
        <begin position="1"/>
        <end position="24"/>
    </location>
</feature>
<feature type="region of interest" description="Disordered" evidence="3">
    <location>
        <begin position="528"/>
        <end position="604"/>
    </location>
</feature>
<dbReference type="PANTHER" id="PTHR47655:SF2">
    <property type="entry name" value="QUINIC ACID UTILIZATION ACTIVATOR"/>
    <property type="match status" value="1"/>
</dbReference>
<dbReference type="GO" id="GO:0008270">
    <property type="term" value="F:zinc ion binding"/>
    <property type="evidence" value="ECO:0007669"/>
    <property type="project" value="InterPro"/>
</dbReference>
<dbReference type="CDD" id="cd12148">
    <property type="entry name" value="fungal_TF_MHR"/>
    <property type="match status" value="1"/>
</dbReference>
<dbReference type="Gene3D" id="4.10.240.10">
    <property type="entry name" value="Zn(2)-C6 fungal-type DNA-binding domain"/>
    <property type="match status" value="1"/>
</dbReference>
<dbReference type="PROSITE" id="PS50048">
    <property type="entry name" value="ZN2_CY6_FUNGAL_2"/>
    <property type="match status" value="1"/>
</dbReference>
<dbReference type="EMBL" id="JAGPXD010000003">
    <property type="protein sequence ID" value="KAH7363430.1"/>
    <property type="molecule type" value="Genomic_DNA"/>
</dbReference>
<keyword evidence="1" id="KW-0479">Metal-binding</keyword>
<name>A0A8K0TJ27_9PEZI</name>
<keyword evidence="6" id="KW-1185">Reference proteome</keyword>
<dbReference type="SMART" id="SM00906">
    <property type="entry name" value="Fungal_trans"/>
    <property type="match status" value="1"/>
</dbReference>
<evidence type="ECO:0000259" key="4">
    <source>
        <dbReference type="PROSITE" id="PS50048"/>
    </source>
</evidence>
<feature type="region of interest" description="Disordered" evidence="3">
    <location>
        <begin position="143"/>
        <end position="172"/>
    </location>
</feature>
<comment type="caution">
    <text evidence="5">The sequence shown here is derived from an EMBL/GenBank/DDBJ whole genome shotgun (WGS) entry which is preliminary data.</text>
</comment>
<dbReference type="Proteomes" id="UP000813385">
    <property type="component" value="Unassembled WGS sequence"/>
</dbReference>
<dbReference type="InterPro" id="IPR001138">
    <property type="entry name" value="Zn2Cys6_DnaBD"/>
</dbReference>
<dbReference type="CDD" id="cd00067">
    <property type="entry name" value="GAL4"/>
    <property type="match status" value="1"/>
</dbReference>
<dbReference type="GO" id="GO:0003677">
    <property type="term" value="F:DNA binding"/>
    <property type="evidence" value="ECO:0007669"/>
    <property type="project" value="InterPro"/>
</dbReference>
<keyword evidence="2" id="KW-0539">Nucleus</keyword>
<dbReference type="InterPro" id="IPR007219">
    <property type="entry name" value="XnlR_reg_dom"/>
</dbReference>
<sequence length="673" mass="72812">MPPKRKEDADSAPPSAASAAAAPAVKRQRVSRACDQCRGAREKCDGVHPSCYSCITLERECTYNDAPKKRGVQTGLIRTLESAIYWLFERYPGSEAALNDLLASEAGREALSIGKRRDSGNRLHQRWRKCRTHKDIARLLSGNAKEGASRVSDEDESGTEPDAANPPGEVSGTVQVVSRRSYRLPHDVTRLLDIYFAYTHSWLPIVDRNRLVAAATSPEARDAELWSALAVAAAQDPENTSNAADIHATAYSLLPLLGDDADATADPLIELQQVNAFLLLSLIKLGQDNASSASLLVGLAVRILLNIGNDDPAHLPTDLPQKDRTLMACFILDSHIALFLGQVPHLTAAAMEDVSPLAEQGLDEWEPWQPVPGFSSEAHHNDDGDAAPPAAQSLSTFNQLFRFARVLNRHAASRQAPQPGELAAALDPRFSWCNSVLESATPLLPAALLLQASFLGSTFALSPSGRVSLLWNLMESVETAWHHLGPGAAPLLVTYMGIANRRAKGFGGEDRDRWDALLAKLKATWEMPQSRQQAGTVGPPHLQQQPSADLAELAPPPPPPGPYDYQTQQQQLRHVGPGTATSPSTSRSMPFTPGNSGGHMAGLHGSMMSPMMHMHPMLSFQGAELLLDHENMLDELASFDCADNMEVDPQFMANLGFAPGSDFPDMRGDFGTL</sequence>
<evidence type="ECO:0000313" key="6">
    <source>
        <dbReference type="Proteomes" id="UP000813385"/>
    </source>
</evidence>
<evidence type="ECO:0000256" key="1">
    <source>
        <dbReference type="ARBA" id="ARBA00022723"/>
    </source>
</evidence>
<feature type="domain" description="Zn(2)-C6 fungal-type" evidence="4">
    <location>
        <begin position="33"/>
        <end position="63"/>
    </location>
</feature>
<dbReference type="InterPro" id="IPR036864">
    <property type="entry name" value="Zn2-C6_fun-type_DNA-bd_sf"/>
</dbReference>